<organism evidence="3 4">
    <name type="scientific">Candidatus Manganitrophus noduliformans</name>
    <dbReference type="NCBI Taxonomy" id="2606439"/>
    <lineage>
        <taxon>Bacteria</taxon>
        <taxon>Pseudomonadati</taxon>
        <taxon>Nitrospirota</taxon>
        <taxon>Nitrospiria</taxon>
        <taxon>Candidatus Troglogloeales</taxon>
        <taxon>Candidatus Manganitrophaceae</taxon>
        <taxon>Candidatus Manganitrophus</taxon>
    </lineage>
</organism>
<accession>A0A7X6DMX5</accession>
<name>A0A7X6DMX5_9BACT</name>
<keyword evidence="4" id="KW-1185">Reference proteome</keyword>
<dbReference type="EMBL" id="VTOW01000001">
    <property type="protein sequence ID" value="NKE70186.1"/>
    <property type="molecule type" value="Genomic_DNA"/>
</dbReference>
<dbReference type="GO" id="GO:0003677">
    <property type="term" value="F:DNA binding"/>
    <property type="evidence" value="ECO:0007669"/>
    <property type="project" value="InterPro"/>
</dbReference>
<dbReference type="Pfam" id="PF09722">
    <property type="entry name" value="Xre_MbcA_ParS_C"/>
    <property type="match status" value="1"/>
</dbReference>
<dbReference type="Pfam" id="PF20432">
    <property type="entry name" value="Xre-like-HTH"/>
    <property type="match status" value="1"/>
</dbReference>
<protein>
    <submittedName>
        <fullName evidence="3">DUF2384 domain-containing protein</fullName>
    </submittedName>
</protein>
<feature type="domain" description="Antitoxin Xre/MbcA/ParS-like toxin-binding" evidence="1">
    <location>
        <begin position="104"/>
        <end position="152"/>
    </location>
</feature>
<evidence type="ECO:0000313" key="4">
    <source>
        <dbReference type="Proteomes" id="UP000534783"/>
    </source>
</evidence>
<evidence type="ECO:0000259" key="1">
    <source>
        <dbReference type="Pfam" id="PF09722"/>
    </source>
</evidence>
<dbReference type="NCBIfam" id="TIGR02293">
    <property type="entry name" value="TAS_TIGR02293"/>
    <property type="match status" value="1"/>
</dbReference>
<evidence type="ECO:0000313" key="3">
    <source>
        <dbReference type="EMBL" id="NKE70186.1"/>
    </source>
</evidence>
<sequence>MVQGETLMETLLIKERDKQADEIFKKVFHKQLKSYTDVIEMSKEGITKASLMDFVRFLNFSPDQFARLLPITLRTIQRYSGKQRFSPTVSEHIIQLVFLVGKGIEVFGSLEKFMSWFNAPSQALGGNVPSDLVSLKTGTQMVMDELGRIEHGVYA</sequence>
<dbReference type="InterPro" id="IPR046847">
    <property type="entry name" value="Xre-like_HTH"/>
</dbReference>
<dbReference type="InterPro" id="IPR011979">
    <property type="entry name" value="Antitox_Xre"/>
</dbReference>
<feature type="domain" description="Antitoxin Xre-like helix-turn-helix" evidence="2">
    <location>
        <begin position="37"/>
        <end position="97"/>
    </location>
</feature>
<proteinExistence type="predicted"/>
<dbReference type="InterPro" id="IPR024467">
    <property type="entry name" value="Xre/MbcA/ParS-like_toxin-bd"/>
</dbReference>
<reference evidence="3 4" key="1">
    <citation type="journal article" date="2020" name="Nature">
        <title>Bacterial chemolithoautotrophy via manganese oxidation.</title>
        <authorList>
            <person name="Yu H."/>
            <person name="Leadbetter J.R."/>
        </authorList>
    </citation>
    <scope>NUCLEOTIDE SEQUENCE [LARGE SCALE GENOMIC DNA]</scope>
    <source>
        <strain evidence="3 4">Mn-1</strain>
    </source>
</reference>
<comment type="caution">
    <text evidence="3">The sequence shown here is derived from an EMBL/GenBank/DDBJ whole genome shotgun (WGS) entry which is preliminary data.</text>
</comment>
<gene>
    <name evidence="3" type="ORF">MNODULE_05440</name>
</gene>
<evidence type="ECO:0000259" key="2">
    <source>
        <dbReference type="Pfam" id="PF20432"/>
    </source>
</evidence>
<dbReference type="Proteomes" id="UP000534783">
    <property type="component" value="Unassembled WGS sequence"/>
</dbReference>
<dbReference type="AlphaFoldDB" id="A0A7X6DMX5"/>